<feature type="compositionally biased region" description="Polar residues" evidence="1">
    <location>
        <begin position="370"/>
        <end position="382"/>
    </location>
</feature>
<feature type="compositionally biased region" description="Pro residues" evidence="1">
    <location>
        <begin position="27"/>
        <end position="43"/>
    </location>
</feature>
<name>A0ABD3E996_9LAMI</name>
<feature type="compositionally biased region" description="Basic residues" evidence="1">
    <location>
        <begin position="462"/>
        <end position="475"/>
    </location>
</feature>
<comment type="caution">
    <text evidence="2">The sequence shown here is derived from an EMBL/GenBank/DDBJ whole genome shotgun (WGS) entry which is preliminary data.</text>
</comment>
<accession>A0ABD3E996</accession>
<feature type="region of interest" description="Disordered" evidence="1">
    <location>
        <begin position="65"/>
        <end position="84"/>
    </location>
</feature>
<keyword evidence="3" id="KW-1185">Reference proteome</keyword>
<evidence type="ECO:0000313" key="2">
    <source>
        <dbReference type="EMBL" id="KAL3650976.1"/>
    </source>
</evidence>
<feature type="compositionally biased region" description="Basic and acidic residues" evidence="1">
    <location>
        <begin position="383"/>
        <end position="401"/>
    </location>
</feature>
<protein>
    <recommendedName>
        <fullName evidence="4">Protein KAKU4</fullName>
    </recommendedName>
</protein>
<dbReference type="PANTHER" id="PTHR33416">
    <property type="entry name" value="NUCLEAR PORE COMPLEX PROTEIN NUP1"/>
    <property type="match status" value="1"/>
</dbReference>
<feature type="region of interest" description="Disordered" evidence="1">
    <location>
        <begin position="1"/>
        <end position="45"/>
    </location>
</feature>
<proteinExistence type="predicted"/>
<evidence type="ECO:0000313" key="3">
    <source>
        <dbReference type="Proteomes" id="UP001632038"/>
    </source>
</evidence>
<feature type="region of interest" description="Disordered" evidence="1">
    <location>
        <begin position="332"/>
        <end position="354"/>
    </location>
</feature>
<dbReference type="AlphaFoldDB" id="A0ABD3E996"/>
<evidence type="ECO:0000256" key="1">
    <source>
        <dbReference type="SAM" id="MobiDB-lite"/>
    </source>
</evidence>
<feature type="region of interest" description="Disordered" evidence="1">
    <location>
        <begin position="366"/>
        <end position="475"/>
    </location>
</feature>
<dbReference type="Proteomes" id="UP001632038">
    <property type="component" value="Unassembled WGS sequence"/>
</dbReference>
<dbReference type="EMBL" id="JAVIJP010000007">
    <property type="protein sequence ID" value="KAL3650976.1"/>
    <property type="molecule type" value="Genomic_DNA"/>
</dbReference>
<reference evidence="3" key="1">
    <citation type="journal article" date="2024" name="IScience">
        <title>Strigolactones Initiate the Formation of Haustorium-like Structures in Castilleja.</title>
        <authorList>
            <person name="Buerger M."/>
            <person name="Peterson D."/>
            <person name="Chory J."/>
        </authorList>
    </citation>
    <scope>NUCLEOTIDE SEQUENCE [LARGE SCALE GENOMIC DNA]</scope>
</reference>
<organism evidence="2 3">
    <name type="scientific">Castilleja foliolosa</name>
    <dbReference type="NCBI Taxonomy" id="1961234"/>
    <lineage>
        <taxon>Eukaryota</taxon>
        <taxon>Viridiplantae</taxon>
        <taxon>Streptophyta</taxon>
        <taxon>Embryophyta</taxon>
        <taxon>Tracheophyta</taxon>
        <taxon>Spermatophyta</taxon>
        <taxon>Magnoliopsida</taxon>
        <taxon>eudicotyledons</taxon>
        <taxon>Gunneridae</taxon>
        <taxon>Pentapetalae</taxon>
        <taxon>asterids</taxon>
        <taxon>lamiids</taxon>
        <taxon>Lamiales</taxon>
        <taxon>Orobanchaceae</taxon>
        <taxon>Pedicularideae</taxon>
        <taxon>Castillejinae</taxon>
        <taxon>Castilleja</taxon>
    </lineage>
</organism>
<sequence>MATSRSGAGGKIVTNHRKQRLSATPYDRPPPPPLPSLPPPPKSPNWFRFLASGAGKVFNYIFAESESSSSEEDHSASEDDIDNENLHEMPFNEVVALNEENVQNSETKWTIEQLIMQASFSREESDKLKIVLDSRVSEAGKKNLLAGSPGKTIDNEDADMYIKAVQEAKRWFQEKKAGESSVAELARGTSNLNSIGLGHVETEEGSPVDVARTYMKERPPWSSPTKTFELRTPSTTTMKLFKERTLDSVSSKKQNSLVSGSWNIQEELRRVRSKATEDMLRSPPAKEDPSLFQVDSIQVESFRAAFQPVTSVSKNNEDSEAVPVEAKIDNAKLLRPSSSNHTEEHHTGLSLSGINGVPATKVAKIDEKQNVNGFSSSQTSLSAEKHDEENHNTDKADDKKPANNVDGNCELLSEAYTEVPIVTEDSHSSMGMQYEELVVGTAHPTSDEKEEIEAGKQQQTRKSGRNSRRGRGRGK</sequence>
<dbReference type="PANTHER" id="PTHR33416:SF17">
    <property type="entry name" value="PROTEIN KAKU4"/>
    <property type="match status" value="1"/>
</dbReference>
<gene>
    <name evidence="2" type="ORF">CASFOL_007379</name>
</gene>
<evidence type="ECO:0008006" key="4">
    <source>
        <dbReference type="Google" id="ProtNLM"/>
    </source>
</evidence>